<dbReference type="GeneID" id="10643927"/>
<keyword evidence="3" id="KW-1185">Reference proteome</keyword>
<keyword evidence="1" id="KW-1133">Transmembrane helix</keyword>
<name>F6BDQ1_METIK</name>
<evidence type="ECO:0000313" key="3">
    <source>
        <dbReference type="Proteomes" id="UP000009227"/>
    </source>
</evidence>
<feature type="transmembrane region" description="Helical" evidence="1">
    <location>
        <begin position="21"/>
        <end position="43"/>
    </location>
</feature>
<dbReference type="EMBL" id="CP002737">
    <property type="protein sequence ID" value="AEF96612.1"/>
    <property type="molecule type" value="Genomic_DNA"/>
</dbReference>
<organism evidence="3">
    <name type="scientific">Methanotorris igneus (strain DSM 5666 / JCM 11834 / Kol 5)</name>
    <dbReference type="NCBI Taxonomy" id="880724"/>
    <lineage>
        <taxon>Archaea</taxon>
        <taxon>Methanobacteriati</taxon>
        <taxon>Methanobacteriota</taxon>
        <taxon>Methanomada group</taxon>
        <taxon>Methanococci</taxon>
        <taxon>Methanococcales</taxon>
        <taxon>Methanocaldococcaceae</taxon>
        <taxon>Methanotorris</taxon>
    </lineage>
</organism>
<feature type="transmembrane region" description="Helical" evidence="1">
    <location>
        <begin position="49"/>
        <end position="70"/>
    </location>
</feature>
<keyword evidence="1" id="KW-0812">Transmembrane</keyword>
<reference evidence="2 3" key="1">
    <citation type="submission" date="2011-05" db="EMBL/GenBank/DDBJ databases">
        <title>Complete sequence of Methanotorris igneus Kol 5.</title>
        <authorList>
            <consortium name="US DOE Joint Genome Institute"/>
            <person name="Lucas S."/>
            <person name="Han J."/>
            <person name="Lapidus A."/>
            <person name="Cheng J.-F."/>
            <person name="Goodwin L."/>
            <person name="Pitluck S."/>
            <person name="Peters L."/>
            <person name="Mikhailova N."/>
            <person name="Chertkov O."/>
            <person name="Han C."/>
            <person name="Tapia R."/>
            <person name="Land M."/>
            <person name="Hauser L."/>
            <person name="Kyrpides N."/>
            <person name="Ivanova N."/>
            <person name="Pagani I."/>
            <person name="Sieprawska-Lupa M."/>
            <person name="Whitman W."/>
            <person name="Woyke T."/>
        </authorList>
    </citation>
    <scope>NUCLEOTIDE SEQUENCE [LARGE SCALE GENOMIC DNA]</scope>
    <source>
        <strain evidence="3">DSM 5666 / JCM 11834 / Kol 5</strain>
    </source>
</reference>
<accession>F6BDQ1</accession>
<protein>
    <submittedName>
        <fullName evidence="2">Uncharacterized protein</fullName>
    </submittedName>
</protein>
<proteinExistence type="predicted"/>
<dbReference type="Proteomes" id="UP000009227">
    <property type="component" value="Chromosome"/>
</dbReference>
<dbReference type="RefSeq" id="WP_013799213.1">
    <property type="nucleotide sequence ID" value="NC_015562.1"/>
</dbReference>
<dbReference type="AlphaFoldDB" id="F6BDQ1"/>
<sequence length="104" mass="12008">MKDLILNPDKFFKDILTKVSFVYLIEMTVALIIQLISILTNTLYADGGYIIKLMDIMVSLWAMLLFAKGIQYNYKLAFKKSLVIPFLIFLLNLLSSIADYINIY</sequence>
<gene>
    <name evidence="2" type="ordered locus">Metig_1073</name>
</gene>
<dbReference type="STRING" id="880724.Metig_1073"/>
<evidence type="ECO:0000313" key="2">
    <source>
        <dbReference type="EMBL" id="AEF96612.1"/>
    </source>
</evidence>
<feature type="transmembrane region" description="Helical" evidence="1">
    <location>
        <begin position="82"/>
        <end position="103"/>
    </location>
</feature>
<evidence type="ECO:0000256" key="1">
    <source>
        <dbReference type="SAM" id="Phobius"/>
    </source>
</evidence>
<dbReference type="OrthoDB" id="116519at2157"/>
<dbReference type="HOGENOM" id="CLU_2243863_0_0_2"/>
<keyword evidence="1" id="KW-0472">Membrane</keyword>
<dbReference type="KEGG" id="mig:Metig_1073"/>